<name>A0A1J5EB61_9BACT</name>
<comment type="caution">
    <text evidence="1">The sequence shown here is derived from an EMBL/GenBank/DDBJ whole genome shotgun (WGS) entry which is preliminary data.</text>
</comment>
<evidence type="ECO:0000313" key="1">
    <source>
        <dbReference type="EMBL" id="OIP41263.1"/>
    </source>
</evidence>
<dbReference type="InterPro" id="IPR014985">
    <property type="entry name" value="WbqC"/>
</dbReference>
<evidence type="ECO:0008006" key="3">
    <source>
        <dbReference type="Google" id="ProtNLM"/>
    </source>
</evidence>
<dbReference type="Proteomes" id="UP000183085">
    <property type="component" value="Unassembled WGS sequence"/>
</dbReference>
<accession>A0A1J5EB61</accession>
<protein>
    <recommendedName>
        <fullName evidence="3">WbqC family protein</fullName>
    </recommendedName>
</protein>
<dbReference type="STRING" id="1817895.AUJ95_03600"/>
<organism evidence="1 2">
    <name type="scientific">Candidatus Desantisbacteria bacterium CG2_30_40_21</name>
    <dbReference type="NCBI Taxonomy" id="1817895"/>
    <lineage>
        <taxon>Bacteria</taxon>
        <taxon>Candidatus Desantisiibacteriota</taxon>
    </lineage>
</organism>
<reference evidence="1 2" key="1">
    <citation type="journal article" date="2016" name="Environ. Microbiol.">
        <title>Genomic resolution of a cold subsurface aquifer community provides metabolic insights for novel microbes adapted to high CO concentrations.</title>
        <authorList>
            <person name="Probst A.J."/>
            <person name="Castelle C.J."/>
            <person name="Singh A."/>
            <person name="Brown C.T."/>
            <person name="Anantharaman K."/>
            <person name="Sharon I."/>
            <person name="Hug L.A."/>
            <person name="Burstein D."/>
            <person name="Emerson J.B."/>
            <person name="Thomas B.C."/>
            <person name="Banfield J.F."/>
        </authorList>
    </citation>
    <scope>NUCLEOTIDE SEQUENCE [LARGE SCALE GENOMIC DNA]</scope>
    <source>
        <strain evidence="1">CG2_30_40_21</strain>
    </source>
</reference>
<dbReference type="AlphaFoldDB" id="A0A1J5EB61"/>
<evidence type="ECO:0000313" key="2">
    <source>
        <dbReference type="Proteomes" id="UP000183085"/>
    </source>
</evidence>
<dbReference type="Pfam" id="PF08889">
    <property type="entry name" value="WbqC"/>
    <property type="match status" value="1"/>
</dbReference>
<sequence>MIVSIHQPDYLPWLGFFDKILRCDVFVLLDNVQFSKNYFTNRNKIRTAAGSATSQGWTWLTVPVLTKGKADQRIDEVQINNISERRWAEKHWKSIEQSYKKALFFSKYADFFYQLYSKELDSLTELNKTIIQYLVSAFGLNTRICEVAEIREAAPLAVEGKGGELLCNICQSLGADTYLSGAFGKEYLDEGLFTDHEIKVVYQEFVHPEYKQVFSPFIPNMSAIDLLFNYGKDSLQILQGEKRCG</sequence>
<proteinExistence type="predicted"/>
<gene>
    <name evidence="1" type="ORF">AUJ95_03600</name>
</gene>
<dbReference type="EMBL" id="MNYI01000089">
    <property type="protein sequence ID" value="OIP41263.1"/>
    <property type="molecule type" value="Genomic_DNA"/>
</dbReference>